<gene>
    <name evidence="1" type="ORF">MEUPH1_LOCUS27418</name>
</gene>
<organism evidence="1 2">
    <name type="scientific">Macrosiphum euphorbiae</name>
    <name type="common">potato aphid</name>
    <dbReference type="NCBI Taxonomy" id="13131"/>
    <lineage>
        <taxon>Eukaryota</taxon>
        <taxon>Metazoa</taxon>
        <taxon>Ecdysozoa</taxon>
        <taxon>Arthropoda</taxon>
        <taxon>Hexapoda</taxon>
        <taxon>Insecta</taxon>
        <taxon>Pterygota</taxon>
        <taxon>Neoptera</taxon>
        <taxon>Paraneoptera</taxon>
        <taxon>Hemiptera</taxon>
        <taxon>Sternorrhyncha</taxon>
        <taxon>Aphidomorpha</taxon>
        <taxon>Aphidoidea</taxon>
        <taxon>Aphididae</taxon>
        <taxon>Macrosiphini</taxon>
        <taxon>Macrosiphum</taxon>
    </lineage>
</organism>
<evidence type="ECO:0000313" key="1">
    <source>
        <dbReference type="EMBL" id="CAI6373710.1"/>
    </source>
</evidence>
<reference evidence="1 2" key="1">
    <citation type="submission" date="2023-01" db="EMBL/GenBank/DDBJ databases">
        <authorList>
            <person name="Whitehead M."/>
        </authorList>
    </citation>
    <scope>NUCLEOTIDE SEQUENCE [LARGE SCALE GENOMIC DNA]</scope>
</reference>
<dbReference type="Proteomes" id="UP001160148">
    <property type="component" value="Unassembled WGS sequence"/>
</dbReference>
<dbReference type="AlphaFoldDB" id="A0AAV0XYR8"/>
<evidence type="ECO:0000313" key="2">
    <source>
        <dbReference type="Proteomes" id="UP001160148"/>
    </source>
</evidence>
<name>A0AAV0XYR8_9HEMI</name>
<dbReference type="EMBL" id="CARXXK010001114">
    <property type="protein sequence ID" value="CAI6373710.1"/>
    <property type="molecule type" value="Genomic_DNA"/>
</dbReference>
<comment type="caution">
    <text evidence="1">The sequence shown here is derived from an EMBL/GenBank/DDBJ whole genome shotgun (WGS) entry which is preliminary data.</text>
</comment>
<sequence length="83" mass="9633">MEVVCDVNSKKSDQHVDMRPARVARDNVDIKKLSDWFLEHSPFPETQELMSISSVAVGARCKLLHSVINWYNLLEKFLGKRKF</sequence>
<protein>
    <submittedName>
        <fullName evidence="1">Uncharacterized protein</fullName>
    </submittedName>
</protein>
<proteinExistence type="predicted"/>
<accession>A0AAV0XYR8</accession>
<keyword evidence="2" id="KW-1185">Reference proteome</keyword>